<dbReference type="InterPro" id="IPR013785">
    <property type="entry name" value="Aldolase_TIM"/>
</dbReference>
<dbReference type="InterPro" id="IPR000891">
    <property type="entry name" value="PYR_CT"/>
</dbReference>
<dbReference type="EC" id="2.3.3.14" evidence="3 7"/>
<dbReference type="InterPro" id="IPR054691">
    <property type="entry name" value="LeuA/HCS_post-cat"/>
</dbReference>
<keyword evidence="7" id="KW-0535">Nitrogen fixation</keyword>
<dbReference type="CDD" id="cd07939">
    <property type="entry name" value="DRE_TIM_NifV"/>
    <property type="match status" value="1"/>
</dbReference>
<dbReference type="PANTHER" id="PTHR42880">
    <property type="entry name" value="HOMOCITRATE SYNTHASE"/>
    <property type="match status" value="1"/>
</dbReference>
<keyword evidence="5 7" id="KW-0808">Transferase</keyword>
<proteinExistence type="inferred from homology"/>
<evidence type="ECO:0000313" key="10">
    <source>
        <dbReference type="Proteomes" id="UP001628193"/>
    </source>
</evidence>
<dbReference type="PROSITE" id="PS50991">
    <property type="entry name" value="PYR_CT"/>
    <property type="match status" value="1"/>
</dbReference>
<comment type="function">
    <text evidence="1 7">This protein is a Fe-Mo-cofactor biosynthetic component.</text>
</comment>
<reference evidence="9 10" key="2">
    <citation type="submission" date="2024-09" db="EMBL/GenBank/DDBJ databases">
        <title>Draft genome sequence of Candidatus Magnetaquicoccaceae bacterium FCR-1.</title>
        <authorList>
            <person name="Shimoshige H."/>
            <person name="Shimamura S."/>
            <person name="Taoka A."/>
            <person name="Kobayashi H."/>
            <person name="Maekawa T."/>
        </authorList>
    </citation>
    <scope>NUCLEOTIDE SEQUENCE [LARGE SCALE GENOMIC DNA]</scope>
    <source>
        <strain evidence="9 10">FCR-1</strain>
    </source>
</reference>
<dbReference type="Gene3D" id="3.20.20.70">
    <property type="entry name" value="Aldolase class I"/>
    <property type="match status" value="1"/>
</dbReference>
<dbReference type="InterPro" id="IPR013477">
    <property type="entry name" value="NifV/FrbC"/>
</dbReference>
<comment type="similarity">
    <text evidence="2 7">Belongs to the alpha-IPM synthase/homocitrate synthase family.</text>
</comment>
<evidence type="ECO:0000259" key="8">
    <source>
        <dbReference type="PROSITE" id="PS50991"/>
    </source>
</evidence>
<evidence type="ECO:0000256" key="1">
    <source>
        <dbReference type="ARBA" id="ARBA00003050"/>
    </source>
</evidence>
<evidence type="ECO:0000256" key="3">
    <source>
        <dbReference type="ARBA" id="ARBA00012974"/>
    </source>
</evidence>
<name>A0ABQ0C5V9_9PROT</name>
<comment type="caution">
    <text evidence="9">The sequence shown here is derived from an EMBL/GenBank/DDBJ whole genome shotgun (WGS) entry which is preliminary data.</text>
</comment>
<accession>A0ABQ0C5V9</accession>
<reference evidence="9 10" key="1">
    <citation type="submission" date="2024-05" db="EMBL/GenBank/DDBJ databases">
        <authorList>
            <consortium name="Candidatus Magnetaquicoccaceae bacterium FCR-1 genome sequencing consortium"/>
            <person name="Shimoshige H."/>
            <person name="Shimamura S."/>
            <person name="Taoka A."/>
            <person name="Kobayashi H."/>
            <person name="Maekawa T."/>
        </authorList>
    </citation>
    <scope>NUCLEOTIDE SEQUENCE [LARGE SCALE GENOMIC DNA]</scope>
    <source>
        <strain evidence="9 10">FCR-1</strain>
    </source>
</reference>
<dbReference type="Pfam" id="PF00682">
    <property type="entry name" value="HMGL-like"/>
    <property type="match status" value="1"/>
</dbReference>
<keyword evidence="10" id="KW-1185">Reference proteome</keyword>
<evidence type="ECO:0000313" key="9">
    <source>
        <dbReference type="EMBL" id="GAB0056252.1"/>
    </source>
</evidence>
<dbReference type="RefSeq" id="WP_420903965.1">
    <property type="nucleotide sequence ID" value="NZ_BAAFGK010000002.1"/>
</dbReference>
<dbReference type="NCBIfam" id="TIGR02660">
    <property type="entry name" value="nifV_homocitr"/>
    <property type="match status" value="1"/>
</dbReference>
<evidence type="ECO:0000256" key="4">
    <source>
        <dbReference type="ARBA" id="ARBA00020735"/>
    </source>
</evidence>
<feature type="domain" description="Pyruvate carboxyltransferase" evidence="8">
    <location>
        <begin position="6"/>
        <end position="257"/>
    </location>
</feature>
<dbReference type="EMBL" id="BAAFGK010000002">
    <property type="protein sequence ID" value="GAB0056252.1"/>
    <property type="molecule type" value="Genomic_DNA"/>
</dbReference>
<keyword evidence="9" id="KW-0012">Acyltransferase</keyword>
<dbReference type="PANTHER" id="PTHR42880:SF1">
    <property type="entry name" value="ISOPROPYLMALATE_HOMOCITRATE_CITRAMALATE SYNTHASE FAMILY PROTEIN"/>
    <property type="match status" value="1"/>
</dbReference>
<dbReference type="Pfam" id="PF22617">
    <property type="entry name" value="HCS_D2"/>
    <property type="match status" value="1"/>
</dbReference>
<gene>
    <name evidence="9" type="primary">frbC</name>
    <name evidence="9" type="ORF">SIID45300_00557</name>
</gene>
<evidence type="ECO:0000256" key="5">
    <source>
        <dbReference type="ARBA" id="ARBA00022679"/>
    </source>
</evidence>
<protein>
    <recommendedName>
        <fullName evidence="4 7">Homocitrate synthase</fullName>
        <ecNumber evidence="3 7">2.3.3.14</ecNumber>
    </recommendedName>
</protein>
<organism evidence="9 10">
    <name type="scientific">Candidatus Magnetaquiglobus chichijimensis</name>
    <dbReference type="NCBI Taxonomy" id="3141448"/>
    <lineage>
        <taxon>Bacteria</taxon>
        <taxon>Pseudomonadati</taxon>
        <taxon>Pseudomonadota</taxon>
        <taxon>Magnetococcia</taxon>
        <taxon>Magnetococcales</taxon>
        <taxon>Candidatus Magnetaquicoccaceae</taxon>
        <taxon>Candidatus Magnetaquiglobus</taxon>
    </lineage>
</organism>
<dbReference type="PROSITE" id="PS00816">
    <property type="entry name" value="AIPM_HOMOCIT_SYNTH_2"/>
    <property type="match status" value="1"/>
</dbReference>
<dbReference type="Proteomes" id="UP001628193">
    <property type="component" value="Unassembled WGS sequence"/>
</dbReference>
<evidence type="ECO:0000256" key="7">
    <source>
        <dbReference type="RuleBase" id="RU367143"/>
    </source>
</evidence>
<sequence length="390" mass="42564">MNRPTVIIDDTTLRDGEQSAGVAFTLDERLAIARALDGMGVPELEIGIPAMGAEEREGIRHLARADLSARLLVWCRMREEEIRACRGLGVEMVDLSLPVSDQQIRHKLNRDRSWLLDRLRRCVAFARDEGLSVCVGGEDASRADGDFLLQVAEAAQQAGAERFRFADTLGILEPFGLYERIKRLRAGVDIDLEMHAHDDLGLATANTLAAIQAGATIVNTTVNGLGERAGNAPLEEVVTALSRLHGLETGIDLKRFPAVSKLVERASGMPVSPLKSVVGERVFSHESGIHVDGLLKDPLNYQGLDPHLVGREHQLVLGKHSGRHGVRWAYSRLGIAITASEADALLPHLRRFAMRLKRTPLPEELRTLHALISLSRGSAGERSAGERAPS</sequence>
<comment type="catalytic activity">
    <reaction evidence="6 7">
        <text>acetyl-CoA + 2-oxoglutarate + H2O = (2R)-homocitrate + CoA + H(+)</text>
        <dbReference type="Rhea" id="RHEA:12929"/>
        <dbReference type="ChEBI" id="CHEBI:15377"/>
        <dbReference type="ChEBI" id="CHEBI:15378"/>
        <dbReference type="ChEBI" id="CHEBI:16810"/>
        <dbReference type="ChEBI" id="CHEBI:57287"/>
        <dbReference type="ChEBI" id="CHEBI:57288"/>
        <dbReference type="ChEBI" id="CHEBI:58884"/>
        <dbReference type="EC" id="2.3.3.14"/>
    </reaction>
</comment>
<dbReference type="Gene3D" id="1.10.238.260">
    <property type="match status" value="1"/>
</dbReference>
<dbReference type="SUPFAM" id="SSF51569">
    <property type="entry name" value="Aldolase"/>
    <property type="match status" value="1"/>
</dbReference>
<dbReference type="InterPro" id="IPR002034">
    <property type="entry name" value="AIPM/Hcit_synth_CS"/>
</dbReference>
<dbReference type="GO" id="GO:0016746">
    <property type="term" value="F:acyltransferase activity"/>
    <property type="evidence" value="ECO:0007669"/>
    <property type="project" value="UniProtKB-KW"/>
</dbReference>
<evidence type="ECO:0000256" key="2">
    <source>
        <dbReference type="ARBA" id="ARBA00006154"/>
    </source>
</evidence>
<evidence type="ECO:0000256" key="6">
    <source>
        <dbReference type="ARBA" id="ARBA00048019"/>
    </source>
</evidence>